<evidence type="ECO:0000256" key="1">
    <source>
        <dbReference type="SAM" id="Phobius"/>
    </source>
</evidence>
<sequence>MPKKLLTSWSPIIRWLLLPIACILCPLLSFILSIIYQQYFTMSADRFGYEATSFSDYLFNCIQAFIFGASFVLPIIYLAPSHTKIVLNIAKTILLFLLSGLLIWIFNQDISFGFWDILKFIGIYICICAGLFIDKFENIED</sequence>
<name>A0ABY6TLA7_9PAST</name>
<keyword evidence="1" id="KW-0472">Membrane</keyword>
<organism evidence="2 3">
    <name type="scientific">Actinobacillus porcinus</name>
    <dbReference type="NCBI Taxonomy" id="51048"/>
    <lineage>
        <taxon>Bacteria</taxon>
        <taxon>Pseudomonadati</taxon>
        <taxon>Pseudomonadota</taxon>
        <taxon>Gammaproteobacteria</taxon>
        <taxon>Pasteurellales</taxon>
        <taxon>Pasteurellaceae</taxon>
        <taxon>Actinobacillus</taxon>
    </lineage>
</organism>
<protein>
    <submittedName>
        <fullName evidence="2">Uncharacterized protein</fullName>
    </submittedName>
</protein>
<gene>
    <name evidence="2" type="ORF">SAMEA1410922_01784</name>
</gene>
<keyword evidence="3" id="KW-1185">Reference proteome</keyword>
<dbReference type="Proteomes" id="UP000308167">
    <property type="component" value="Unassembled WGS sequence"/>
</dbReference>
<feature type="transmembrane region" description="Helical" evidence="1">
    <location>
        <begin position="112"/>
        <end position="133"/>
    </location>
</feature>
<keyword evidence="1" id="KW-0812">Transmembrane</keyword>
<evidence type="ECO:0000313" key="3">
    <source>
        <dbReference type="Proteomes" id="UP000308167"/>
    </source>
</evidence>
<dbReference type="RefSeq" id="WP_135710800.1">
    <property type="nucleotide sequence ID" value="NZ_CABFKI010000012.1"/>
</dbReference>
<reference evidence="2 3" key="1">
    <citation type="submission" date="2019-05" db="EMBL/GenBank/DDBJ databases">
        <authorList>
            <consortium name="Pathogen Informatics"/>
        </authorList>
    </citation>
    <scope>NUCLEOTIDE SEQUENCE [LARGE SCALE GENOMIC DNA]</scope>
    <source>
        <strain evidence="2 3">NM319</strain>
    </source>
</reference>
<feature type="transmembrane region" description="Helical" evidence="1">
    <location>
        <begin position="85"/>
        <end position="106"/>
    </location>
</feature>
<evidence type="ECO:0000313" key="2">
    <source>
        <dbReference type="EMBL" id="VTU09031.1"/>
    </source>
</evidence>
<proteinExistence type="predicted"/>
<feature type="transmembrane region" description="Helical" evidence="1">
    <location>
        <begin position="57"/>
        <end position="78"/>
    </location>
</feature>
<comment type="caution">
    <text evidence="2">The sequence shown here is derived from an EMBL/GenBank/DDBJ whole genome shotgun (WGS) entry which is preliminary data.</text>
</comment>
<accession>A0ABY6TLA7</accession>
<dbReference type="GeneID" id="86156157"/>
<feature type="transmembrane region" description="Helical" evidence="1">
    <location>
        <begin position="12"/>
        <end position="37"/>
    </location>
</feature>
<dbReference type="EMBL" id="CABFKI010000012">
    <property type="protein sequence ID" value="VTU09031.1"/>
    <property type="molecule type" value="Genomic_DNA"/>
</dbReference>
<keyword evidence="1" id="KW-1133">Transmembrane helix</keyword>